<gene>
    <name evidence="2" type="ORF">GCM10023335_38910</name>
</gene>
<accession>A0ABP9IYN9</accession>
<evidence type="ECO:0000313" key="3">
    <source>
        <dbReference type="Proteomes" id="UP001501759"/>
    </source>
</evidence>
<evidence type="ECO:0000256" key="1">
    <source>
        <dbReference type="SAM" id="Phobius"/>
    </source>
</evidence>
<feature type="transmembrane region" description="Helical" evidence="1">
    <location>
        <begin position="122"/>
        <end position="145"/>
    </location>
</feature>
<evidence type="ECO:0000313" key="2">
    <source>
        <dbReference type="EMBL" id="GAA5014828.1"/>
    </source>
</evidence>
<feature type="transmembrane region" description="Helical" evidence="1">
    <location>
        <begin position="225"/>
        <end position="243"/>
    </location>
</feature>
<feature type="transmembrane region" description="Helical" evidence="1">
    <location>
        <begin position="305"/>
        <end position="321"/>
    </location>
</feature>
<keyword evidence="1" id="KW-0472">Membrane</keyword>
<dbReference type="Proteomes" id="UP001501759">
    <property type="component" value="Unassembled WGS sequence"/>
</dbReference>
<comment type="caution">
    <text evidence="2">The sequence shown here is derived from an EMBL/GenBank/DDBJ whole genome shotgun (WGS) entry which is preliminary data.</text>
</comment>
<dbReference type="EMBL" id="BAABKB010000013">
    <property type="protein sequence ID" value="GAA5014828.1"/>
    <property type="molecule type" value="Genomic_DNA"/>
</dbReference>
<reference evidence="3" key="1">
    <citation type="journal article" date="2019" name="Int. J. Syst. Evol. Microbiol.">
        <title>The Global Catalogue of Microorganisms (GCM) 10K type strain sequencing project: providing services to taxonomists for standard genome sequencing and annotation.</title>
        <authorList>
            <consortium name="The Broad Institute Genomics Platform"/>
            <consortium name="The Broad Institute Genome Sequencing Center for Infectious Disease"/>
            <person name="Wu L."/>
            <person name="Ma J."/>
        </authorList>
    </citation>
    <scope>NUCLEOTIDE SEQUENCE [LARGE SCALE GENOMIC DNA]</scope>
    <source>
        <strain evidence="3">JCM 18409</strain>
    </source>
</reference>
<feature type="transmembrane region" description="Helical" evidence="1">
    <location>
        <begin position="151"/>
        <end position="171"/>
    </location>
</feature>
<feature type="transmembrane region" description="Helical" evidence="1">
    <location>
        <begin position="191"/>
        <end position="213"/>
    </location>
</feature>
<proteinExistence type="predicted"/>
<protein>
    <submittedName>
        <fullName evidence="2">Uncharacterized protein</fullName>
    </submittedName>
</protein>
<keyword evidence="1" id="KW-0812">Transmembrane</keyword>
<sequence>MVLDLVRAGGEALQELRTLLTRDKKFRELVRNPLLLQLAVSLHSAGATVDMARAADKREGLLSAYVEYAERRMQRSGTESGLWLPFIARVLRDKHKVMYCPDRAPVEFLPLEFAKSAERRTLMAAAGCVAVISLVLRGAMVLLAPESPAKPIYLITTIAVPLTYGHLAWLVTKKSVWDPLTSRKTQATMSLLRFAKRAVILSLIQTATVWLFMRIDIDNEAIESFIVVALIGSTIWPALQMTHESSPSDPSEIPNRVGGEIASLIRSTAIVAALVSTAIYVTLSVTFSALEPAIQIGNGLLYDPLINSLFFVAPVALIAALKNGGADLLRRDQCRRIMVRYGYLPKRHGVALEEIRKSSLVIPRRGAFEFRHSLIRDFLARRLPEDMSASEFVPVRSAQ</sequence>
<keyword evidence="1" id="KW-1133">Transmembrane helix</keyword>
<keyword evidence="3" id="KW-1185">Reference proteome</keyword>
<organism evidence="2 3">
    <name type="scientific">Streptomyces siamensis</name>
    <dbReference type="NCBI Taxonomy" id="1274986"/>
    <lineage>
        <taxon>Bacteria</taxon>
        <taxon>Bacillati</taxon>
        <taxon>Actinomycetota</taxon>
        <taxon>Actinomycetes</taxon>
        <taxon>Kitasatosporales</taxon>
        <taxon>Streptomycetaceae</taxon>
        <taxon>Streptomyces</taxon>
    </lineage>
</organism>
<name>A0ABP9IYN9_9ACTN</name>
<feature type="transmembrane region" description="Helical" evidence="1">
    <location>
        <begin position="264"/>
        <end position="285"/>
    </location>
</feature>